<name>A0A8D3DKA1_SCOMX</name>
<evidence type="ECO:0000259" key="1">
    <source>
        <dbReference type="Pfam" id="PF01412"/>
    </source>
</evidence>
<dbReference type="InterPro" id="IPR037278">
    <property type="entry name" value="ARFGAP/RecO"/>
</dbReference>
<dbReference type="AlphaFoldDB" id="A0A8D3DKA1"/>
<dbReference type="Ensembl" id="ENSSMAT00000060255.1">
    <property type="protein sequence ID" value="ENSSMAP00000059960.1"/>
    <property type="gene ID" value="ENSSMAG00000016089.2"/>
</dbReference>
<reference evidence="2" key="2">
    <citation type="submission" date="2025-08" db="UniProtKB">
        <authorList>
            <consortium name="Ensembl"/>
        </authorList>
    </citation>
    <scope>IDENTIFICATION</scope>
</reference>
<sequence>RPGMKNKTRIQTQDQVVMRLVENPCNKLCGDCGTANPEWASVNLLLVIFCPIFHQQHLVMEFLRETFWNANRVCSQVSIGHWAVACRKYAV</sequence>
<dbReference type="SUPFAM" id="SSF57863">
    <property type="entry name" value="ArfGap/RecO-like zinc finger"/>
    <property type="match status" value="1"/>
</dbReference>
<dbReference type="GO" id="GO:0005096">
    <property type="term" value="F:GTPase activator activity"/>
    <property type="evidence" value="ECO:0007669"/>
    <property type="project" value="InterPro"/>
</dbReference>
<dbReference type="InterPro" id="IPR038508">
    <property type="entry name" value="ArfGAP_dom_sf"/>
</dbReference>
<organism evidence="2 3">
    <name type="scientific">Scophthalmus maximus</name>
    <name type="common">Turbot</name>
    <name type="synonym">Psetta maxima</name>
    <dbReference type="NCBI Taxonomy" id="52904"/>
    <lineage>
        <taxon>Eukaryota</taxon>
        <taxon>Metazoa</taxon>
        <taxon>Chordata</taxon>
        <taxon>Craniata</taxon>
        <taxon>Vertebrata</taxon>
        <taxon>Euteleostomi</taxon>
        <taxon>Actinopterygii</taxon>
        <taxon>Neopterygii</taxon>
        <taxon>Teleostei</taxon>
        <taxon>Neoteleostei</taxon>
        <taxon>Acanthomorphata</taxon>
        <taxon>Carangaria</taxon>
        <taxon>Pleuronectiformes</taxon>
        <taxon>Pleuronectoidei</taxon>
        <taxon>Scophthalmidae</taxon>
        <taxon>Scophthalmus</taxon>
    </lineage>
</organism>
<dbReference type="GeneTree" id="ENSGT00940000157424"/>
<reference evidence="2" key="1">
    <citation type="submission" date="2023-05" db="EMBL/GenBank/DDBJ databases">
        <title>High-quality long-read genome of Scophthalmus maximus.</title>
        <authorList>
            <person name="Lien S."/>
            <person name="Martinez P."/>
        </authorList>
    </citation>
    <scope>NUCLEOTIDE SEQUENCE [LARGE SCALE GENOMIC DNA]</scope>
</reference>
<evidence type="ECO:0000313" key="3">
    <source>
        <dbReference type="Proteomes" id="UP000694558"/>
    </source>
</evidence>
<accession>A0A8D3DKA1</accession>
<dbReference type="InterPro" id="IPR001164">
    <property type="entry name" value="ArfGAP_dom"/>
</dbReference>
<protein>
    <recommendedName>
        <fullName evidence="1">Arf-GAP domain-containing protein</fullName>
    </recommendedName>
</protein>
<proteinExistence type="predicted"/>
<dbReference type="Pfam" id="PF01412">
    <property type="entry name" value="ArfGap"/>
    <property type="match status" value="1"/>
</dbReference>
<feature type="domain" description="Arf-GAP" evidence="1">
    <location>
        <begin position="15"/>
        <end position="48"/>
    </location>
</feature>
<dbReference type="Gene3D" id="1.10.220.150">
    <property type="entry name" value="Arf GTPase activating protein"/>
    <property type="match status" value="1"/>
</dbReference>
<evidence type="ECO:0000313" key="2">
    <source>
        <dbReference type="Ensembl" id="ENSSMAP00000059960.1"/>
    </source>
</evidence>
<dbReference type="Proteomes" id="UP000694558">
    <property type="component" value="Chromosome 4"/>
</dbReference>